<sequence length="157" mass="18106">MEQSESSVEVTVCMRQNDDPFARRAFSIYAPISDEALAEYRRRSDSFLPQLRLNVLSAKDDKLILVETVSQLTDERVTPSTLHEALLAQDVVTCDPDMVVVCGDRNDPLELYRFPCWAIRLADIRSLPYYSLIGQWTEQQFLDTLRHYSRAEQRFGA</sequence>
<dbReference type="EMBL" id="CP119943">
    <property type="protein sequence ID" value="WFC98607.1"/>
    <property type="molecule type" value="Genomic_DNA"/>
</dbReference>
<reference evidence="1 2" key="1">
    <citation type="submission" date="2023-03" db="EMBL/GenBank/DDBJ databases">
        <title>Mating type loci evolution in Malassezia.</title>
        <authorList>
            <person name="Coelho M.A."/>
        </authorList>
    </citation>
    <scope>NUCLEOTIDE SEQUENCE [LARGE SCALE GENOMIC DNA]</scope>
    <source>
        <strain evidence="1 2">CBS 9725</strain>
    </source>
</reference>
<dbReference type="InterPro" id="IPR036424">
    <property type="entry name" value="UPP_synth-like_sf"/>
</dbReference>
<dbReference type="AlphaFoldDB" id="A0AAJ6CFU0"/>
<protein>
    <submittedName>
        <fullName evidence="1">Uncharacterized protein</fullName>
    </submittedName>
</protein>
<dbReference type="GO" id="GO:0016765">
    <property type="term" value="F:transferase activity, transferring alkyl or aryl (other than methyl) groups"/>
    <property type="evidence" value="ECO:0007669"/>
    <property type="project" value="InterPro"/>
</dbReference>
<evidence type="ECO:0000313" key="2">
    <source>
        <dbReference type="Proteomes" id="UP001219567"/>
    </source>
</evidence>
<gene>
    <name evidence="1" type="ORF">MYAM1_001337</name>
</gene>
<organism evidence="1 2">
    <name type="scientific">Malassezia yamatoensis</name>
    <dbReference type="NCBI Taxonomy" id="253288"/>
    <lineage>
        <taxon>Eukaryota</taxon>
        <taxon>Fungi</taxon>
        <taxon>Dikarya</taxon>
        <taxon>Basidiomycota</taxon>
        <taxon>Ustilaginomycotina</taxon>
        <taxon>Malasseziomycetes</taxon>
        <taxon>Malasseziales</taxon>
        <taxon>Malasseziaceae</taxon>
        <taxon>Malassezia</taxon>
    </lineage>
</organism>
<dbReference type="Proteomes" id="UP001219567">
    <property type="component" value="Chromosome 1"/>
</dbReference>
<proteinExistence type="predicted"/>
<accession>A0AAJ6CFU0</accession>
<dbReference type="Gene3D" id="3.40.1180.10">
    <property type="entry name" value="Decaprenyl diphosphate synthase-like"/>
    <property type="match status" value="1"/>
</dbReference>
<evidence type="ECO:0000313" key="1">
    <source>
        <dbReference type="EMBL" id="WFC98607.1"/>
    </source>
</evidence>
<keyword evidence="2" id="KW-1185">Reference proteome</keyword>
<name>A0AAJ6CFU0_9BASI</name>